<dbReference type="RefSeq" id="WP_346335654.1">
    <property type="nucleotide sequence ID" value="NZ_JBBYXI010000001.1"/>
</dbReference>
<proteinExistence type="predicted"/>
<accession>A0ABV0BFB1</accession>
<sequence>MKQIFHVLMFGLSLILFGGAHSTAQTTADNEMAWVTDQDDEFFYLAYSIPESDQFAVAFACEVKTKNTYVVLYETQGGAAKEGDKFEVTLQIGNVKTTTQAQTSYDSDEEMLRSVAPLKADDPIFTAIEDGQKLDIIRSNKTVSYPLTEAADRLAEFRDGCSRIQ</sequence>
<feature type="signal peptide" evidence="1">
    <location>
        <begin position="1"/>
        <end position="22"/>
    </location>
</feature>
<protein>
    <submittedName>
        <fullName evidence="2">Uncharacterized protein</fullName>
    </submittedName>
</protein>
<evidence type="ECO:0000313" key="2">
    <source>
        <dbReference type="EMBL" id="MEN3929658.1"/>
    </source>
</evidence>
<keyword evidence="1" id="KW-0732">Signal</keyword>
<reference evidence="2 3" key="1">
    <citation type="submission" date="2024-04" db="EMBL/GenBank/DDBJ databases">
        <title>A novel species isolated from cricket.</title>
        <authorList>
            <person name="Wang H.-C."/>
        </authorList>
    </citation>
    <scope>NUCLEOTIDE SEQUENCE [LARGE SCALE GENOMIC DNA]</scope>
    <source>
        <strain evidence="2 3">WL0021</strain>
    </source>
</reference>
<gene>
    <name evidence="2" type="ORF">WJT86_01120</name>
</gene>
<feature type="chain" id="PRO_5046081716" evidence="1">
    <location>
        <begin position="23"/>
        <end position="165"/>
    </location>
</feature>
<comment type="caution">
    <text evidence="2">The sequence shown here is derived from an EMBL/GenBank/DDBJ whole genome shotgun (WGS) entry which is preliminary data.</text>
</comment>
<dbReference type="EMBL" id="JBBYXI010000001">
    <property type="protein sequence ID" value="MEN3929658.1"/>
    <property type="molecule type" value="Genomic_DNA"/>
</dbReference>
<keyword evidence="3" id="KW-1185">Reference proteome</keyword>
<dbReference type="Proteomes" id="UP001418637">
    <property type="component" value="Unassembled WGS sequence"/>
</dbReference>
<name>A0ABV0BFB1_9HYPH</name>
<evidence type="ECO:0000313" key="3">
    <source>
        <dbReference type="Proteomes" id="UP001418637"/>
    </source>
</evidence>
<evidence type="ECO:0000256" key="1">
    <source>
        <dbReference type="SAM" id="SignalP"/>
    </source>
</evidence>
<organism evidence="2 3">
    <name type="scientific">Hohaiivirga grylli</name>
    <dbReference type="NCBI Taxonomy" id="3133970"/>
    <lineage>
        <taxon>Bacteria</taxon>
        <taxon>Pseudomonadati</taxon>
        <taxon>Pseudomonadota</taxon>
        <taxon>Alphaproteobacteria</taxon>
        <taxon>Hyphomicrobiales</taxon>
        <taxon>Methylobacteriaceae</taxon>
        <taxon>Hohaiivirga</taxon>
    </lineage>
</organism>